<dbReference type="PROSITE" id="PS01291">
    <property type="entry name" value="ART"/>
    <property type="match status" value="1"/>
</dbReference>
<dbReference type="GeneTree" id="ENSGT01030000234601"/>
<comment type="catalytic activity">
    <reaction evidence="9 10">
        <text>L-arginyl-[protein] + NAD(+) = N(omega)-(ADP-D-ribosyl)-L-arginyl-[protein] + nicotinamide + H(+)</text>
        <dbReference type="Rhea" id="RHEA:19149"/>
        <dbReference type="Rhea" id="RHEA-COMP:10532"/>
        <dbReference type="Rhea" id="RHEA-COMP:15087"/>
        <dbReference type="ChEBI" id="CHEBI:15378"/>
        <dbReference type="ChEBI" id="CHEBI:17154"/>
        <dbReference type="ChEBI" id="CHEBI:29965"/>
        <dbReference type="ChEBI" id="CHEBI:57540"/>
        <dbReference type="ChEBI" id="CHEBI:142554"/>
        <dbReference type="EC" id="2.4.2.31"/>
    </reaction>
</comment>
<dbReference type="GO" id="GO:0044194">
    <property type="term" value="C:cytolytic granule"/>
    <property type="evidence" value="ECO:0007669"/>
    <property type="project" value="UniProtKB-ARBA"/>
</dbReference>
<dbReference type="GO" id="GO:0016779">
    <property type="term" value="F:nucleotidyltransferase activity"/>
    <property type="evidence" value="ECO:0007669"/>
    <property type="project" value="UniProtKB-KW"/>
</dbReference>
<evidence type="ECO:0000256" key="3">
    <source>
        <dbReference type="ARBA" id="ARBA00022679"/>
    </source>
</evidence>
<evidence type="ECO:0000256" key="1">
    <source>
        <dbReference type="ARBA" id="ARBA00009558"/>
    </source>
</evidence>
<reference evidence="11" key="1">
    <citation type="submission" date="2025-08" db="UniProtKB">
        <authorList>
            <consortium name="Ensembl"/>
        </authorList>
    </citation>
    <scope>IDENTIFICATION</scope>
</reference>
<evidence type="ECO:0000256" key="4">
    <source>
        <dbReference type="ARBA" id="ARBA00022695"/>
    </source>
</evidence>
<accession>A0A803V0T1</accession>
<protein>
    <recommendedName>
        <fullName evidence="10">NAD(P)(+)--arginine ADP-ribosyltransferase</fullName>
        <ecNumber evidence="10">2.4.2.31</ecNumber>
    </recommendedName>
    <alternativeName>
        <fullName evidence="10">Mono(ADP-ribosyl)transferase</fullName>
    </alternativeName>
</protein>
<dbReference type="GO" id="GO:0046677">
    <property type="term" value="P:response to antibiotic"/>
    <property type="evidence" value="ECO:0007669"/>
    <property type="project" value="UniProtKB-ARBA"/>
</dbReference>
<evidence type="ECO:0000256" key="6">
    <source>
        <dbReference type="ARBA" id="ARBA00022857"/>
    </source>
</evidence>
<dbReference type="Gene3D" id="3.90.176.10">
    <property type="entry name" value="Toxin ADP-ribosyltransferase, Chain A, domain 1"/>
    <property type="match status" value="1"/>
</dbReference>
<sequence length="305" mass="34209">MLDLGCLGPPWHPCPLSPPISLTSFTSKPTVKPLDMALDSFDDQYQNCSHAMKAALPALNRFEFQNNSLFTEVWSQAVSMWRFRGSPVSPLSSSDQATALMVYTMIFLSEQFNNEVSVAGRSPQEYRDNFHFKTLHFLLTDALEEECHCVFWGVDKYKFEANVGDIVRFGQFASSTLCEDTIHDLRTTTVFKVITCHGVDIREFSRYPSVEEVLIPPFEMFNVTKVMEKGTSVEIHLDSIGTYSKYNCEWLTGGDSLGPWGHPLGPWGHPLGPWGHPLGPWGHPLGPWGHPLGPWGHALGPWGHT</sequence>
<dbReference type="PANTHER" id="PTHR10339">
    <property type="entry name" value="ADP-RIBOSYLTRANSFERASE"/>
    <property type="match status" value="1"/>
</dbReference>
<evidence type="ECO:0000256" key="8">
    <source>
        <dbReference type="ARBA" id="ARBA00023157"/>
    </source>
</evidence>
<dbReference type="GO" id="GO:0005615">
    <property type="term" value="C:extracellular space"/>
    <property type="evidence" value="ECO:0007669"/>
    <property type="project" value="UniProtKB-ARBA"/>
</dbReference>
<keyword evidence="3 10" id="KW-0808">Transferase</keyword>
<keyword evidence="8" id="KW-1015">Disulfide bond</keyword>
<dbReference type="Pfam" id="PF01129">
    <property type="entry name" value="ART"/>
    <property type="match status" value="1"/>
</dbReference>
<dbReference type="InterPro" id="IPR000768">
    <property type="entry name" value="ART"/>
</dbReference>
<evidence type="ECO:0000313" key="12">
    <source>
        <dbReference type="Proteomes" id="UP000016665"/>
    </source>
</evidence>
<evidence type="ECO:0000313" key="11">
    <source>
        <dbReference type="Ensembl" id="ENSFALP00000016337.1"/>
    </source>
</evidence>
<dbReference type="PRINTS" id="PR00970">
    <property type="entry name" value="RIBTRNSFRASE"/>
</dbReference>
<comment type="similarity">
    <text evidence="1 10">Belongs to the Arg-specific ADP-ribosyltransferase family.</text>
</comment>
<evidence type="ECO:0000256" key="9">
    <source>
        <dbReference type="ARBA" id="ARBA00047597"/>
    </source>
</evidence>
<dbReference type="AlphaFoldDB" id="A0A803V0T1"/>
<evidence type="ECO:0000256" key="2">
    <source>
        <dbReference type="ARBA" id="ARBA00022676"/>
    </source>
</evidence>
<dbReference type="Ensembl" id="ENSFALT00000031767.1">
    <property type="protein sequence ID" value="ENSFALP00000016337.1"/>
    <property type="gene ID" value="ENSFALG00000025623.1"/>
</dbReference>
<evidence type="ECO:0000256" key="5">
    <source>
        <dbReference type="ARBA" id="ARBA00022729"/>
    </source>
</evidence>
<keyword evidence="6 10" id="KW-0521">NADP</keyword>
<name>A0A803V0T1_FICAL</name>
<dbReference type="SUPFAM" id="SSF56399">
    <property type="entry name" value="ADP-ribosylation"/>
    <property type="match status" value="1"/>
</dbReference>
<keyword evidence="7 10" id="KW-0520">NAD</keyword>
<dbReference type="PANTHER" id="PTHR10339:SF19">
    <property type="entry name" value="GPI-LINKED NAD(P)(+)--ARGININE ADP-RIBOSYLTRANSFERASE 1"/>
    <property type="match status" value="1"/>
</dbReference>
<organism evidence="11 12">
    <name type="scientific">Ficedula albicollis</name>
    <name type="common">Collared flycatcher</name>
    <name type="synonym">Muscicapa albicollis</name>
    <dbReference type="NCBI Taxonomy" id="59894"/>
    <lineage>
        <taxon>Eukaryota</taxon>
        <taxon>Metazoa</taxon>
        <taxon>Chordata</taxon>
        <taxon>Craniata</taxon>
        <taxon>Vertebrata</taxon>
        <taxon>Euteleostomi</taxon>
        <taxon>Archelosauria</taxon>
        <taxon>Archosauria</taxon>
        <taxon>Dinosauria</taxon>
        <taxon>Saurischia</taxon>
        <taxon>Theropoda</taxon>
        <taxon>Coelurosauria</taxon>
        <taxon>Aves</taxon>
        <taxon>Neognathae</taxon>
        <taxon>Neoaves</taxon>
        <taxon>Telluraves</taxon>
        <taxon>Australaves</taxon>
        <taxon>Passeriformes</taxon>
        <taxon>Muscicapidae</taxon>
        <taxon>Ficedula</taxon>
    </lineage>
</organism>
<dbReference type="GO" id="GO:0003950">
    <property type="term" value="F:NAD+ poly-ADP-ribosyltransferase activity"/>
    <property type="evidence" value="ECO:0007669"/>
    <property type="project" value="TreeGrafter"/>
</dbReference>
<dbReference type="GO" id="GO:0106274">
    <property type="term" value="F:NAD+-protein-arginine ADP-ribosyltransferase activity"/>
    <property type="evidence" value="ECO:0007669"/>
    <property type="project" value="UniProtKB-EC"/>
</dbReference>
<dbReference type="PROSITE" id="PS51996">
    <property type="entry name" value="TR_MART"/>
    <property type="match status" value="1"/>
</dbReference>
<dbReference type="InterPro" id="IPR050999">
    <property type="entry name" value="ADP-ribosyltransferase_ARG"/>
</dbReference>
<dbReference type="FunFam" id="3.90.176.10:FF:000001">
    <property type="entry name" value="NAD(P)(+)--arginine ADP-ribosyltransferase"/>
    <property type="match status" value="1"/>
</dbReference>
<evidence type="ECO:0000256" key="7">
    <source>
        <dbReference type="ARBA" id="ARBA00023027"/>
    </source>
</evidence>
<reference evidence="11" key="2">
    <citation type="submission" date="2025-09" db="UniProtKB">
        <authorList>
            <consortium name="Ensembl"/>
        </authorList>
    </citation>
    <scope>IDENTIFICATION</scope>
</reference>
<keyword evidence="4" id="KW-0548">Nucleotidyltransferase</keyword>
<dbReference type="Proteomes" id="UP000016665">
    <property type="component" value="Unplaced"/>
</dbReference>
<dbReference type="EC" id="2.4.2.31" evidence="10"/>
<keyword evidence="2 10" id="KW-0328">Glycosyltransferase</keyword>
<proteinExistence type="inferred from homology"/>
<evidence type="ECO:0000256" key="10">
    <source>
        <dbReference type="RuleBase" id="RU361228"/>
    </source>
</evidence>
<keyword evidence="12" id="KW-1185">Reference proteome</keyword>
<keyword evidence="5" id="KW-0732">Signal</keyword>